<evidence type="ECO:0000313" key="2">
    <source>
        <dbReference type="EMBL" id="VEL40933.1"/>
    </source>
</evidence>
<gene>
    <name evidence="2" type="ORF">PXEA_LOCUS34373</name>
</gene>
<dbReference type="EMBL" id="CAAALY010267088">
    <property type="protein sequence ID" value="VEL40933.1"/>
    <property type="molecule type" value="Genomic_DNA"/>
</dbReference>
<proteinExistence type="predicted"/>
<keyword evidence="1" id="KW-1133">Transmembrane helix</keyword>
<evidence type="ECO:0000256" key="1">
    <source>
        <dbReference type="SAM" id="Phobius"/>
    </source>
</evidence>
<organism evidence="2 3">
    <name type="scientific">Protopolystoma xenopodis</name>
    <dbReference type="NCBI Taxonomy" id="117903"/>
    <lineage>
        <taxon>Eukaryota</taxon>
        <taxon>Metazoa</taxon>
        <taxon>Spiralia</taxon>
        <taxon>Lophotrochozoa</taxon>
        <taxon>Platyhelminthes</taxon>
        <taxon>Monogenea</taxon>
        <taxon>Polyopisthocotylea</taxon>
        <taxon>Polystomatidea</taxon>
        <taxon>Polystomatidae</taxon>
        <taxon>Protopolystoma</taxon>
    </lineage>
</organism>
<name>A0A3S5BUR6_9PLAT</name>
<keyword evidence="1" id="KW-0812">Transmembrane</keyword>
<keyword evidence="1" id="KW-0472">Membrane</keyword>
<dbReference type="Proteomes" id="UP000784294">
    <property type="component" value="Unassembled WGS sequence"/>
</dbReference>
<protein>
    <submittedName>
        <fullName evidence="2">Uncharacterized protein</fullName>
    </submittedName>
</protein>
<accession>A0A3S5BUR6</accession>
<keyword evidence="3" id="KW-1185">Reference proteome</keyword>
<comment type="caution">
    <text evidence="2">The sequence shown here is derived from an EMBL/GenBank/DDBJ whole genome shotgun (WGS) entry which is preliminary data.</text>
</comment>
<sequence>MDSEGTSTLASQDLSEKAWYVVGWSEIIACTLMLGYYLLMVLFGFIGWLLARYRIRRGHVSGRPLAPVLTGFNLADAGGLRIKYTDDEDSM</sequence>
<feature type="transmembrane region" description="Helical" evidence="1">
    <location>
        <begin position="20"/>
        <end position="51"/>
    </location>
</feature>
<dbReference type="AlphaFoldDB" id="A0A3S5BUR6"/>
<reference evidence="2" key="1">
    <citation type="submission" date="2018-11" db="EMBL/GenBank/DDBJ databases">
        <authorList>
            <consortium name="Pathogen Informatics"/>
        </authorList>
    </citation>
    <scope>NUCLEOTIDE SEQUENCE</scope>
</reference>
<evidence type="ECO:0000313" key="3">
    <source>
        <dbReference type="Proteomes" id="UP000784294"/>
    </source>
</evidence>